<dbReference type="Gene3D" id="1.10.10.10">
    <property type="entry name" value="Winged helix-like DNA-binding domain superfamily/Winged helix DNA-binding domain"/>
    <property type="match status" value="1"/>
</dbReference>
<keyword evidence="1" id="KW-0805">Transcription regulation</keyword>
<evidence type="ECO:0000259" key="6">
    <source>
        <dbReference type="PROSITE" id="PS51063"/>
    </source>
</evidence>
<dbReference type="CDD" id="cd00038">
    <property type="entry name" value="CAP_ED"/>
    <property type="match status" value="1"/>
</dbReference>
<dbReference type="Gene3D" id="2.60.120.10">
    <property type="entry name" value="Jelly Rolls"/>
    <property type="match status" value="1"/>
</dbReference>
<dbReference type="EMBL" id="JJRY01000019">
    <property type="protein sequence ID" value="KEF36981.1"/>
    <property type="molecule type" value="Genomic_DNA"/>
</dbReference>
<organism evidence="7 8">
    <name type="scientific">Schinkia azotoformans MEV2011</name>
    <dbReference type="NCBI Taxonomy" id="1348973"/>
    <lineage>
        <taxon>Bacteria</taxon>
        <taxon>Bacillati</taxon>
        <taxon>Bacillota</taxon>
        <taxon>Bacilli</taxon>
        <taxon>Bacillales</taxon>
        <taxon>Bacillaceae</taxon>
        <taxon>Calidifontibacillus/Schinkia group</taxon>
        <taxon>Schinkia</taxon>
    </lineage>
</organism>
<sequence>MYRWWVKITNQIANWNTFISLGYGQKIVYKRNKILFHQGESGNGFYYLKEGKVKISVISDDGHERDFDYVTPGELIGVQGLLNDPYTYSAKAVEISEVYFFSNQMFNKLCAEFPEASNVLTSSLISKVQFLVESISLFTAPAEYRLAHFLHKLYIKKQDPNIKISRTSLGHYIGTSRKTIYQVIRRLEQDGVLEINKGYVNLLDIKKIEDFLGSFH</sequence>
<dbReference type="PANTHER" id="PTHR24567:SF26">
    <property type="entry name" value="REGULATORY PROTEIN YEIL"/>
    <property type="match status" value="1"/>
</dbReference>
<dbReference type="GO" id="GO:0003677">
    <property type="term" value="F:DNA binding"/>
    <property type="evidence" value="ECO:0007669"/>
    <property type="project" value="UniProtKB-KW"/>
</dbReference>
<accession>A0A072NHH4</accession>
<protein>
    <submittedName>
        <fullName evidence="7">cAMP-binding protein</fullName>
    </submittedName>
</protein>
<dbReference type="GO" id="GO:0003700">
    <property type="term" value="F:DNA-binding transcription factor activity"/>
    <property type="evidence" value="ECO:0007669"/>
    <property type="project" value="TreeGrafter"/>
</dbReference>
<evidence type="ECO:0000256" key="1">
    <source>
        <dbReference type="ARBA" id="ARBA00023015"/>
    </source>
</evidence>
<evidence type="ECO:0000313" key="7">
    <source>
        <dbReference type="EMBL" id="KEF36981.1"/>
    </source>
</evidence>
<evidence type="ECO:0000256" key="2">
    <source>
        <dbReference type="ARBA" id="ARBA00023125"/>
    </source>
</evidence>
<dbReference type="InterPro" id="IPR050397">
    <property type="entry name" value="Env_Response_Regulators"/>
</dbReference>
<evidence type="ECO:0000256" key="4">
    <source>
        <dbReference type="ARBA" id="ARBA00023163"/>
    </source>
</evidence>
<dbReference type="GO" id="GO:0005829">
    <property type="term" value="C:cytosol"/>
    <property type="evidence" value="ECO:0007669"/>
    <property type="project" value="TreeGrafter"/>
</dbReference>
<dbReference type="Proteomes" id="UP000027936">
    <property type="component" value="Unassembled WGS sequence"/>
</dbReference>
<dbReference type="PROSITE" id="PS51063">
    <property type="entry name" value="HTH_CRP_2"/>
    <property type="match status" value="1"/>
</dbReference>
<keyword evidence="4" id="KW-0804">Transcription</keyword>
<dbReference type="RefSeq" id="WP_081847316.1">
    <property type="nucleotide sequence ID" value="NZ_JJRY01000019.1"/>
</dbReference>
<gene>
    <name evidence="7" type="ORF">M670_03735</name>
</gene>
<dbReference type="SMART" id="SM00100">
    <property type="entry name" value="cNMP"/>
    <property type="match status" value="1"/>
</dbReference>
<keyword evidence="3" id="KW-0010">Activator</keyword>
<keyword evidence="2" id="KW-0238">DNA-binding</keyword>
<feature type="domain" description="Cyclic nucleotide-binding" evidence="5">
    <location>
        <begin position="29"/>
        <end position="127"/>
    </location>
</feature>
<dbReference type="InterPro" id="IPR036388">
    <property type="entry name" value="WH-like_DNA-bd_sf"/>
</dbReference>
<evidence type="ECO:0000259" key="5">
    <source>
        <dbReference type="PROSITE" id="PS50042"/>
    </source>
</evidence>
<evidence type="ECO:0000256" key="3">
    <source>
        <dbReference type="ARBA" id="ARBA00023159"/>
    </source>
</evidence>
<dbReference type="SUPFAM" id="SSF46785">
    <property type="entry name" value="Winged helix' DNA-binding domain"/>
    <property type="match status" value="1"/>
</dbReference>
<proteinExistence type="predicted"/>
<dbReference type="SUPFAM" id="SSF51206">
    <property type="entry name" value="cAMP-binding domain-like"/>
    <property type="match status" value="1"/>
</dbReference>
<evidence type="ECO:0000313" key="8">
    <source>
        <dbReference type="Proteomes" id="UP000027936"/>
    </source>
</evidence>
<name>A0A072NHH4_SCHAZ</name>
<dbReference type="Pfam" id="PF13545">
    <property type="entry name" value="HTH_Crp_2"/>
    <property type="match status" value="1"/>
</dbReference>
<dbReference type="Pfam" id="PF00027">
    <property type="entry name" value="cNMP_binding"/>
    <property type="match status" value="1"/>
</dbReference>
<dbReference type="AlphaFoldDB" id="A0A072NHH4"/>
<feature type="domain" description="HTH crp-type" evidence="6">
    <location>
        <begin position="140"/>
        <end position="206"/>
    </location>
</feature>
<comment type="caution">
    <text evidence="7">The sequence shown here is derived from an EMBL/GenBank/DDBJ whole genome shotgun (WGS) entry which is preliminary data.</text>
</comment>
<dbReference type="InterPro" id="IPR036390">
    <property type="entry name" value="WH_DNA-bd_sf"/>
</dbReference>
<dbReference type="InterPro" id="IPR014710">
    <property type="entry name" value="RmlC-like_jellyroll"/>
</dbReference>
<dbReference type="InterPro" id="IPR000595">
    <property type="entry name" value="cNMP-bd_dom"/>
</dbReference>
<dbReference type="InterPro" id="IPR018490">
    <property type="entry name" value="cNMP-bd_dom_sf"/>
</dbReference>
<dbReference type="InterPro" id="IPR012318">
    <property type="entry name" value="HTH_CRP"/>
</dbReference>
<dbReference type="PROSITE" id="PS50042">
    <property type="entry name" value="CNMP_BINDING_3"/>
    <property type="match status" value="1"/>
</dbReference>
<reference evidence="7 8" key="1">
    <citation type="submission" date="2014-04" db="EMBL/GenBank/DDBJ databases">
        <title>Draft genome sequence of Bacillus azotoformans MEV2011, a (co-) denitrifying strain unable to grow in the presence of oxygen.</title>
        <authorList>
            <person name="Nielsen M."/>
            <person name="Schreiber L."/>
            <person name="Finster K."/>
            <person name="Schramm A."/>
        </authorList>
    </citation>
    <scope>NUCLEOTIDE SEQUENCE [LARGE SCALE GENOMIC DNA]</scope>
    <source>
        <strain evidence="7 8">MEV2011</strain>
    </source>
</reference>
<dbReference type="PANTHER" id="PTHR24567">
    <property type="entry name" value="CRP FAMILY TRANSCRIPTIONAL REGULATORY PROTEIN"/>
    <property type="match status" value="1"/>
</dbReference>
<dbReference type="PATRIC" id="fig|1348973.3.peg.3615"/>